<feature type="coiled-coil region" evidence="2">
    <location>
        <begin position="347"/>
        <end position="374"/>
    </location>
</feature>
<dbReference type="InterPro" id="IPR001633">
    <property type="entry name" value="EAL_dom"/>
</dbReference>
<dbReference type="Pfam" id="PF14827">
    <property type="entry name" value="dCache_3"/>
    <property type="match status" value="1"/>
</dbReference>
<proteinExistence type="predicted"/>
<dbReference type="OrthoDB" id="8553030at2"/>
<evidence type="ECO:0000256" key="3">
    <source>
        <dbReference type="SAM" id="Phobius"/>
    </source>
</evidence>
<keyword evidence="7" id="KW-1185">Reference proteome</keyword>
<feature type="transmembrane region" description="Helical" evidence="3">
    <location>
        <begin position="6"/>
        <end position="30"/>
    </location>
</feature>
<keyword evidence="3" id="KW-0472">Membrane</keyword>
<dbReference type="InterPro" id="IPR000160">
    <property type="entry name" value="GGDEF_dom"/>
</dbReference>
<dbReference type="PANTHER" id="PTHR44757:SF2">
    <property type="entry name" value="BIOFILM ARCHITECTURE MAINTENANCE PROTEIN MBAA"/>
    <property type="match status" value="1"/>
</dbReference>
<feature type="domain" description="GGDEF" evidence="5">
    <location>
        <begin position="409"/>
        <end position="542"/>
    </location>
</feature>
<dbReference type="PROSITE" id="PS50883">
    <property type="entry name" value="EAL"/>
    <property type="match status" value="1"/>
</dbReference>
<dbReference type="RefSeq" id="WP_073323995.1">
    <property type="nucleotide sequence ID" value="NZ_FQWD01000005.1"/>
</dbReference>
<dbReference type="EMBL" id="FQWD01000005">
    <property type="protein sequence ID" value="SHG84019.1"/>
    <property type="molecule type" value="Genomic_DNA"/>
</dbReference>
<evidence type="ECO:0000259" key="4">
    <source>
        <dbReference type="PROSITE" id="PS50883"/>
    </source>
</evidence>
<dbReference type="GO" id="GO:0003824">
    <property type="term" value="F:catalytic activity"/>
    <property type="evidence" value="ECO:0007669"/>
    <property type="project" value="UniProtKB-ARBA"/>
</dbReference>
<dbReference type="PROSITE" id="PS50887">
    <property type="entry name" value="GGDEF"/>
    <property type="match status" value="1"/>
</dbReference>
<dbReference type="InterPro" id="IPR035919">
    <property type="entry name" value="EAL_sf"/>
</dbReference>
<sequence>MRHLSISYKVLFVMLIMVSVVCTVVVGLLLKQSASQETELNQALFARDVTRYHQITSLLGDRLSVWVESLKHQSEGATLTEAQLLERLKLSGDFLLLQWDVSSVWLIDHQGEVTFSDGVVLPDALQPMVAQTLQQGRPQQGVHCQTYCEMVVSTPVMLPGGKTYAVVMTTSLQEVLALLSEASQAELVLVRQPDTEVKHQSSRLYLNSSLSEKQATMMRSILGDIPQQTTIKRLITRGVEVTSSDNAYYVMLLPLFNNSANGHYVMFVHDIDDRKRTFQIQKLIIFLGGLGLVLTFVMSMFVLLRRYAQKLNALSNMLPLLAQQRFDEFKEQNKRSFFRNQWLSDELDVLGSAAEELAEKLETLDRQMSVNTAKLEKMAMFDNLTGLPNRNMMTFQLNKLLASVNREKGGIALMFIDLDNFKKVNDSHGHHFGDEVVKVASERLSGVLRETDLIARFGGDEFVILLNHVETTDQVENVAQKLTAEFIEPMRITEQTFYITISIGIAFTADAKSSTLEMMRQADTAMYEAKLQRGSSYRFFDSTMNQKVVRQVELESEARIAIKEQQFFLALQPQISLETLKLVGFEALLRWRHPERGLVSPGEFLPLLENTPMMAELDFWVMEQAIMLLSEMRNQGYPGVKMAINLSAAQFANESLQPYLTELITKYSVDASLVELELTETVLVADTERAVETIHQIRSLGCQIAVDDFGTGYSSLTYLRTIPSDIIKIDRSFINGMMETDSDRNIVDSTISMVRNMGQQVIAEGIETGDQLNQLRNMQCQYGQGYFISKPIEQHVLWQVLKSQVVNGRWVLLQTNGSP</sequence>
<dbReference type="Pfam" id="PF00990">
    <property type="entry name" value="GGDEF"/>
    <property type="match status" value="1"/>
</dbReference>
<dbReference type="FunFam" id="3.30.70.270:FF:000001">
    <property type="entry name" value="Diguanylate cyclase domain protein"/>
    <property type="match status" value="1"/>
</dbReference>
<evidence type="ECO:0000313" key="6">
    <source>
        <dbReference type="EMBL" id="SHG84019.1"/>
    </source>
</evidence>
<dbReference type="SUPFAM" id="SSF55073">
    <property type="entry name" value="Nucleotide cyclase"/>
    <property type="match status" value="1"/>
</dbReference>
<evidence type="ECO:0000256" key="1">
    <source>
        <dbReference type="ARBA" id="ARBA00001946"/>
    </source>
</evidence>
<keyword evidence="3" id="KW-1133">Transmembrane helix</keyword>
<dbReference type="CDD" id="cd01949">
    <property type="entry name" value="GGDEF"/>
    <property type="match status" value="1"/>
</dbReference>
<dbReference type="NCBIfam" id="TIGR00254">
    <property type="entry name" value="GGDEF"/>
    <property type="match status" value="1"/>
</dbReference>
<protein>
    <submittedName>
        <fullName evidence="6">Diguanylate cyclase (GGDEF) domain-containing protein</fullName>
    </submittedName>
</protein>
<dbReference type="InterPro" id="IPR052155">
    <property type="entry name" value="Biofilm_reg_signaling"/>
</dbReference>
<accession>A0A1M5N4B4</accession>
<dbReference type="InterPro" id="IPR029150">
    <property type="entry name" value="dCache_3"/>
</dbReference>
<dbReference type="PANTHER" id="PTHR44757">
    <property type="entry name" value="DIGUANYLATE CYCLASE DGCP"/>
    <property type="match status" value="1"/>
</dbReference>
<keyword evidence="2" id="KW-0175">Coiled coil</keyword>
<evidence type="ECO:0000259" key="5">
    <source>
        <dbReference type="PROSITE" id="PS50887"/>
    </source>
</evidence>
<evidence type="ECO:0000256" key="2">
    <source>
        <dbReference type="SAM" id="Coils"/>
    </source>
</evidence>
<dbReference type="Pfam" id="PF00563">
    <property type="entry name" value="EAL"/>
    <property type="match status" value="1"/>
</dbReference>
<dbReference type="Proteomes" id="UP000184520">
    <property type="component" value="Unassembled WGS sequence"/>
</dbReference>
<organism evidence="6 7">
    <name type="scientific">Marisediminitalea aggregata</name>
    <dbReference type="NCBI Taxonomy" id="634436"/>
    <lineage>
        <taxon>Bacteria</taxon>
        <taxon>Pseudomonadati</taxon>
        <taxon>Pseudomonadota</taxon>
        <taxon>Gammaproteobacteria</taxon>
        <taxon>Alteromonadales</taxon>
        <taxon>Alteromonadaceae</taxon>
        <taxon>Marisediminitalea</taxon>
    </lineage>
</organism>
<feature type="domain" description="EAL" evidence="4">
    <location>
        <begin position="551"/>
        <end position="805"/>
    </location>
</feature>
<dbReference type="Gene3D" id="3.20.20.450">
    <property type="entry name" value="EAL domain"/>
    <property type="match status" value="1"/>
</dbReference>
<evidence type="ECO:0000313" key="7">
    <source>
        <dbReference type="Proteomes" id="UP000184520"/>
    </source>
</evidence>
<dbReference type="STRING" id="634436.SAMN05216361_3060"/>
<reference evidence="7" key="1">
    <citation type="submission" date="2016-11" db="EMBL/GenBank/DDBJ databases">
        <authorList>
            <person name="Varghese N."/>
            <person name="Submissions S."/>
        </authorList>
    </citation>
    <scope>NUCLEOTIDE SEQUENCE [LARGE SCALE GENOMIC DNA]</scope>
    <source>
        <strain evidence="7">CGMCC 1.8995</strain>
    </source>
</reference>
<gene>
    <name evidence="6" type="ORF">SAMN05216361_3060</name>
</gene>
<feature type="transmembrane region" description="Helical" evidence="3">
    <location>
        <begin position="283"/>
        <end position="304"/>
    </location>
</feature>
<dbReference type="InterPro" id="IPR043128">
    <property type="entry name" value="Rev_trsase/Diguanyl_cyclase"/>
</dbReference>
<dbReference type="AlphaFoldDB" id="A0A1M5N4B4"/>
<name>A0A1M5N4B4_9ALTE</name>
<dbReference type="CDD" id="cd01948">
    <property type="entry name" value="EAL"/>
    <property type="match status" value="1"/>
</dbReference>
<dbReference type="SMART" id="SM00267">
    <property type="entry name" value="GGDEF"/>
    <property type="match status" value="1"/>
</dbReference>
<dbReference type="SMART" id="SM00052">
    <property type="entry name" value="EAL"/>
    <property type="match status" value="1"/>
</dbReference>
<dbReference type="Gene3D" id="3.30.70.270">
    <property type="match status" value="1"/>
</dbReference>
<dbReference type="InterPro" id="IPR029787">
    <property type="entry name" value="Nucleotide_cyclase"/>
</dbReference>
<comment type="cofactor">
    <cofactor evidence="1">
        <name>Mg(2+)</name>
        <dbReference type="ChEBI" id="CHEBI:18420"/>
    </cofactor>
</comment>
<keyword evidence="3" id="KW-0812">Transmembrane</keyword>
<dbReference type="SUPFAM" id="SSF141868">
    <property type="entry name" value="EAL domain-like"/>
    <property type="match status" value="1"/>
</dbReference>